<keyword evidence="6" id="KW-1185">Reference proteome</keyword>
<evidence type="ECO:0000256" key="2">
    <source>
        <dbReference type="ARBA" id="ARBA00022842"/>
    </source>
</evidence>
<comment type="caution">
    <text evidence="5">The sequence shown here is derived from an EMBL/GenBank/DDBJ whole genome shotgun (WGS) entry which is preliminary data.</text>
</comment>
<feature type="domain" description="Terpene synthase N-terminal" evidence="3">
    <location>
        <begin position="80"/>
        <end position="233"/>
    </location>
</feature>
<dbReference type="Proteomes" id="UP001472677">
    <property type="component" value="Unassembled WGS sequence"/>
</dbReference>
<evidence type="ECO:0008006" key="7">
    <source>
        <dbReference type="Google" id="ProtNLM"/>
    </source>
</evidence>
<reference evidence="5 6" key="1">
    <citation type="journal article" date="2024" name="G3 (Bethesda)">
        <title>Genome assembly of Hibiscus sabdariffa L. provides insights into metabolisms of medicinal natural products.</title>
        <authorList>
            <person name="Kim T."/>
        </authorList>
    </citation>
    <scope>NUCLEOTIDE SEQUENCE [LARGE SCALE GENOMIC DNA]</scope>
    <source>
        <strain evidence="5">TK-2024</strain>
        <tissue evidence="5">Old leaves</tissue>
    </source>
</reference>
<dbReference type="InterPro" id="IPR008949">
    <property type="entry name" value="Isoprenoid_synthase_dom_sf"/>
</dbReference>
<dbReference type="EMBL" id="JBBPBM010000048">
    <property type="protein sequence ID" value="KAK8521123.1"/>
    <property type="molecule type" value="Genomic_DNA"/>
</dbReference>
<accession>A0ABR2CNA0</accession>
<keyword evidence="1" id="KW-0479">Metal-binding</keyword>
<dbReference type="InterPro" id="IPR036965">
    <property type="entry name" value="Terpene_synth_N_sf"/>
</dbReference>
<dbReference type="SUPFAM" id="SSF48239">
    <property type="entry name" value="Terpenoid cyclases/Protein prenyltransferases"/>
    <property type="match status" value="1"/>
</dbReference>
<sequence>MEKLLAASPCTFSSAVVSNCSTNLFSPWRRLGPARVVPRVTIVSKLSSSLQPTQRRSANYHPSVWEPALIESFTTPFSYEVHGARLEHLKNQARNLLEHVQDPCSTLKLIDSLQRLGVSYHFGKEIDEALDKVISSRTVVDDLYTTSLMFRILREHGYPISTDVFDKFKGGDSKFMESLGSDAAGILSLYEASHLGMQGEDVMEEAKEFSAKHLKASLGKLDCDLAMQVQQSLQVPLRWRMPRTEAMNYIHAYQKHETSHSALIELAKLDYNLVQAVYQQELRELARWWGELGFKEKMSFSRDRLMENFIWSMGIVFEPQLSKCRTNLTKFVCILTAIGDMYDVYGTLPELELFTQAVNQWDITAMKDIPEFMGACYLALLDFVNNLELEMLKDNGSNTTYYIKDEASSGKILKQFRNNMLK</sequence>
<dbReference type="InterPro" id="IPR008930">
    <property type="entry name" value="Terpenoid_cyclase/PrenylTrfase"/>
</dbReference>
<dbReference type="Gene3D" id="1.50.10.130">
    <property type="entry name" value="Terpene synthase, N-terminal domain"/>
    <property type="match status" value="1"/>
</dbReference>
<proteinExistence type="predicted"/>
<dbReference type="CDD" id="cd00684">
    <property type="entry name" value="Terpene_cyclase_plant_C1"/>
    <property type="match status" value="1"/>
</dbReference>
<dbReference type="InterPro" id="IPR001906">
    <property type="entry name" value="Terpene_synth_N"/>
</dbReference>
<evidence type="ECO:0000259" key="3">
    <source>
        <dbReference type="Pfam" id="PF01397"/>
    </source>
</evidence>
<dbReference type="InterPro" id="IPR005630">
    <property type="entry name" value="Terpene_synthase_metal-bd"/>
</dbReference>
<dbReference type="Gene3D" id="1.10.600.10">
    <property type="entry name" value="Farnesyl Diphosphate Synthase"/>
    <property type="match status" value="1"/>
</dbReference>
<dbReference type="InterPro" id="IPR044814">
    <property type="entry name" value="Terpene_cyclase_plant_C1"/>
</dbReference>
<dbReference type="Pfam" id="PF03936">
    <property type="entry name" value="Terpene_synth_C"/>
    <property type="match status" value="1"/>
</dbReference>
<dbReference type="InterPro" id="IPR050148">
    <property type="entry name" value="Terpene_synthase-like"/>
</dbReference>
<keyword evidence="2" id="KW-0460">Magnesium</keyword>
<organism evidence="5 6">
    <name type="scientific">Hibiscus sabdariffa</name>
    <name type="common">roselle</name>
    <dbReference type="NCBI Taxonomy" id="183260"/>
    <lineage>
        <taxon>Eukaryota</taxon>
        <taxon>Viridiplantae</taxon>
        <taxon>Streptophyta</taxon>
        <taxon>Embryophyta</taxon>
        <taxon>Tracheophyta</taxon>
        <taxon>Spermatophyta</taxon>
        <taxon>Magnoliopsida</taxon>
        <taxon>eudicotyledons</taxon>
        <taxon>Gunneridae</taxon>
        <taxon>Pentapetalae</taxon>
        <taxon>rosids</taxon>
        <taxon>malvids</taxon>
        <taxon>Malvales</taxon>
        <taxon>Malvaceae</taxon>
        <taxon>Malvoideae</taxon>
        <taxon>Hibiscus</taxon>
    </lineage>
</organism>
<dbReference type="Pfam" id="PF01397">
    <property type="entry name" value="Terpene_synth"/>
    <property type="match status" value="1"/>
</dbReference>
<protein>
    <recommendedName>
        <fullName evidence="7">(+)-delta-cadinene synthase</fullName>
    </recommendedName>
</protein>
<evidence type="ECO:0000313" key="5">
    <source>
        <dbReference type="EMBL" id="KAK8521123.1"/>
    </source>
</evidence>
<name>A0ABR2CNA0_9ROSI</name>
<dbReference type="SUPFAM" id="SSF48576">
    <property type="entry name" value="Terpenoid synthases"/>
    <property type="match status" value="1"/>
</dbReference>
<dbReference type="PANTHER" id="PTHR31225">
    <property type="entry name" value="OS04G0344100 PROTEIN-RELATED"/>
    <property type="match status" value="1"/>
</dbReference>
<gene>
    <name evidence="5" type="ORF">V6N12_005037</name>
</gene>
<evidence type="ECO:0000256" key="1">
    <source>
        <dbReference type="ARBA" id="ARBA00022723"/>
    </source>
</evidence>
<evidence type="ECO:0000259" key="4">
    <source>
        <dbReference type="Pfam" id="PF03936"/>
    </source>
</evidence>
<evidence type="ECO:0000313" key="6">
    <source>
        <dbReference type="Proteomes" id="UP001472677"/>
    </source>
</evidence>
<feature type="domain" description="Terpene synthase metal-binding" evidence="4">
    <location>
        <begin position="291"/>
        <end position="406"/>
    </location>
</feature>
<dbReference type="PANTHER" id="PTHR31225:SF218">
    <property type="entry name" value="GERANIOL SYNTHASE, CHLOROPLASTIC-LIKE"/>
    <property type="match status" value="1"/>
</dbReference>